<comment type="caution">
    <text evidence="2">The sequence shown here is derived from an EMBL/GenBank/DDBJ whole genome shotgun (WGS) entry which is preliminary data.</text>
</comment>
<reference evidence="2 3" key="1">
    <citation type="submission" date="2019-08" db="EMBL/GenBank/DDBJ databases">
        <title>Bradymonadales sp. TMQ2.</title>
        <authorList>
            <person name="Liang Q."/>
        </authorList>
    </citation>
    <scope>NUCLEOTIDE SEQUENCE [LARGE SCALE GENOMIC DNA]</scope>
    <source>
        <strain evidence="2 3">TMQ2</strain>
    </source>
</reference>
<evidence type="ECO:0000313" key="2">
    <source>
        <dbReference type="EMBL" id="TXD43735.1"/>
    </source>
</evidence>
<gene>
    <name evidence="2" type="ORF">FRC96_01020</name>
</gene>
<evidence type="ECO:0000259" key="1">
    <source>
        <dbReference type="Pfam" id="PF01814"/>
    </source>
</evidence>
<sequence>MDHDASQPTPSSDLIDRVHHEHVHLRRLFEDLSGTFERIGAEETSPERRRELIESASEDMEVALDDMLEHFNQEEEIFFVEIEERFPELSERISALVKGHELMGQRTRWLHEQLGKPADEISRNLTVIQDVVKSMARMIEEHTAEETALFDDVLTKIPADERRALLEKMREI</sequence>
<accession>A0A5C6XFG9</accession>
<protein>
    <recommendedName>
        <fullName evidence="1">Hemerythrin-like domain-containing protein</fullName>
    </recommendedName>
</protein>
<dbReference type="AlphaFoldDB" id="A0A5C6XFG9"/>
<dbReference type="InterPro" id="IPR012312">
    <property type="entry name" value="Hemerythrin-like"/>
</dbReference>
<dbReference type="EMBL" id="VOSL01000006">
    <property type="protein sequence ID" value="TXD43735.1"/>
    <property type="molecule type" value="Genomic_DNA"/>
</dbReference>
<dbReference type="Proteomes" id="UP000321046">
    <property type="component" value="Unassembled WGS sequence"/>
</dbReference>
<feature type="domain" description="Hemerythrin-like" evidence="1">
    <location>
        <begin position="14"/>
        <end position="146"/>
    </location>
</feature>
<dbReference type="RefSeq" id="WP_146972185.1">
    <property type="nucleotide sequence ID" value="NZ_VOSL01000006.1"/>
</dbReference>
<proteinExistence type="predicted"/>
<organism evidence="2 3">
    <name type="scientific">Lujinxingia vulgaris</name>
    <dbReference type="NCBI Taxonomy" id="2600176"/>
    <lineage>
        <taxon>Bacteria</taxon>
        <taxon>Deltaproteobacteria</taxon>
        <taxon>Bradymonadales</taxon>
        <taxon>Lujinxingiaceae</taxon>
        <taxon>Lujinxingia</taxon>
    </lineage>
</organism>
<name>A0A5C6XFG9_9DELT</name>
<dbReference type="Gene3D" id="1.20.120.520">
    <property type="entry name" value="nmb1532 protein domain like"/>
    <property type="match status" value="1"/>
</dbReference>
<dbReference type="Pfam" id="PF01814">
    <property type="entry name" value="Hemerythrin"/>
    <property type="match status" value="1"/>
</dbReference>
<dbReference type="OrthoDB" id="5511664at2"/>
<evidence type="ECO:0000313" key="3">
    <source>
        <dbReference type="Proteomes" id="UP000321046"/>
    </source>
</evidence>